<name>A0A2K8MAU4_9SPHN</name>
<dbReference type="OrthoDB" id="9798846at2"/>
<sequence>MIRLLRSRLDNRRMHAAGRLLARHAHPEDLPDRAETALDEEAMLEMERLWALTGAVADDPRIRAAIEDDLVRFQPVAPMRRFAPIAAALVLSITGIGSLAWFGGSDRTQQIAAAPVPSVSTAVGQRKRMTLSDASSVSLDTDSEIAVRMDPNARNVMLRRGRAYFKVTKDSHRPFIVSAGDKRIRAVGTAFEVRIDKGEVIVTVTEGTVEVTERNSRRAIPNSARIGAGTQLVTLPHNDWAIRQVDAAQSTTWLTGRLSFVDEPLARAMDEMNRYSRQKLAFRDGRTPDERILGVFRAGDTLALAQAIELNGFAHIVEVTPDRILVEAE</sequence>
<dbReference type="PANTHER" id="PTHR30273">
    <property type="entry name" value="PERIPLASMIC SIGNAL SENSOR AND SIGMA FACTOR ACTIVATOR FECR-RELATED"/>
    <property type="match status" value="1"/>
</dbReference>
<dbReference type="InterPro" id="IPR006860">
    <property type="entry name" value="FecR"/>
</dbReference>
<accession>A0A2K8MAU4</accession>
<keyword evidence="1" id="KW-1133">Transmembrane helix</keyword>
<dbReference type="GO" id="GO:0016989">
    <property type="term" value="F:sigma factor antagonist activity"/>
    <property type="evidence" value="ECO:0007669"/>
    <property type="project" value="TreeGrafter"/>
</dbReference>
<keyword evidence="1" id="KW-0812">Transmembrane</keyword>
<evidence type="ECO:0000259" key="2">
    <source>
        <dbReference type="Pfam" id="PF04773"/>
    </source>
</evidence>
<dbReference type="KEGG" id="sphc:CVN68_02555"/>
<dbReference type="EMBL" id="CP024923">
    <property type="protein sequence ID" value="ATY31005.1"/>
    <property type="molecule type" value="Genomic_DNA"/>
</dbReference>
<evidence type="ECO:0000313" key="4">
    <source>
        <dbReference type="Proteomes" id="UP000229081"/>
    </source>
</evidence>
<dbReference type="InterPro" id="IPR012373">
    <property type="entry name" value="Ferrdict_sens_TM"/>
</dbReference>
<dbReference type="Gene3D" id="2.60.120.1440">
    <property type="match status" value="1"/>
</dbReference>
<feature type="domain" description="FecR protein" evidence="2">
    <location>
        <begin position="119"/>
        <end position="210"/>
    </location>
</feature>
<feature type="transmembrane region" description="Helical" evidence="1">
    <location>
        <begin position="82"/>
        <end position="102"/>
    </location>
</feature>
<protein>
    <recommendedName>
        <fullName evidence="2">FecR protein domain-containing protein</fullName>
    </recommendedName>
</protein>
<dbReference type="PIRSF" id="PIRSF018266">
    <property type="entry name" value="FecR"/>
    <property type="match status" value="1"/>
</dbReference>
<evidence type="ECO:0000256" key="1">
    <source>
        <dbReference type="SAM" id="Phobius"/>
    </source>
</evidence>
<keyword evidence="1" id="KW-0472">Membrane</keyword>
<keyword evidence="4" id="KW-1185">Reference proteome</keyword>
<organism evidence="3 4">
    <name type="scientific">Sphingomonas psychrotolerans</name>
    <dbReference type="NCBI Taxonomy" id="1327635"/>
    <lineage>
        <taxon>Bacteria</taxon>
        <taxon>Pseudomonadati</taxon>
        <taxon>Pseudomonadota</taxon>
        <taxon>Alphaproteobacteria</taxon>
        <taxon>Sphingomonadales</taxon>
        <taxon>Sphingomonadaceae</taxon>
        <taxon>Sphingomonas</taxon>
    </lineage>
</organism>
<reference evidence="3 4" key="1">
    <citation type="submission" date="2017-11" db="EMBL/GenBank/DDBJ databases">
        <title>Complete genome sequence of Sphingomonas sp. Strain Cra20, a psychrotolerant potential plant growth promoting rhizobacteria.</title>
        <authorList>
            <person name="Luo Y."/>
        </authorList>
    </citation>
    <scope>NUCLEOTIDE SEQUENCE [LARGE SCALE GENOMIC DNA]</scope>
    <source>
        <strain evidence="3 4">Cra20</strain>
    </source>
</reference>
<dbReference type="Proteomes" id="UP000229081">
    <property type="component" value="Chromosome"/>
</dbReference>
<dbReference type="AlphaFoldDB" id="A0A2K8MAU4"/>
<evidence type="ECO:0000313" key="3">
    <source>
        <dbReference type="EMBL" id="ATY31005.1"/>
    </source>
</evidence>
<dbReference type="PANTHER" id="PTHR30273:SF2">
    <property type="entry name" value="PROTEIN FECR"/>
    <property type="match status" value="1"/>
</dbReference>
<proteinExistence type="predicted"/>
<dbReference type="Pfam" id="PF04773">
    <property type="entry name" value="FecR"/>
    <property type="match status" value="1"/>
</dbReference>
<gene>
    <name evidence="3" type="ORF">CVN68_02555</name>
</gene>